<proteinExistence type="predicted"/>
<evidence type="ECO:0000313" key="1">
    <source>
        <dbReference type="EMBL" id="OBR02131.1"/>
    </source>
</evidence>
<dbReference type="KEGG" id="chig:CH63R_14432"/>
<dbReference type="EMBL" id="LTAN01000011">
    <property type="protein sequence ID" value="OBR02131.1"/>
    <property type="molecule type" value="Genomic_DNA"/>
</dbReference>
<protein>
    <submittedName>
        <fullName evidence="1">Uncharacterized protein</fullName>
    </submittedName>
</protein>
<keyword evidence="2" id="KW-1185">Reference proteome</keyword>
<dbReference type="VEuPathDB" id="FungiDB:CH63R_14432"/>
<dbReference type="GeneID" id="28873513"/>
<dbReference type="RefSeq" id="XP_018150649.1">
    <property type="nucleotide sequence ID" value="XM_018309406.1"/>
</dbReference>
<reference evidence="2" key="1">
    <citation type="journal article" date="2017" name="BMC Genomics">
        <title>Gapless genome assembly of Colletotrichum higginsianum reveals chromosome structure and association of transposable elements with secondary metabolite gene clusters.</title>
        <authorList>
            <person name="Dallery J.-F."/>
            <person name="Lapalu N."/>
            <person name="Zampounis A."/>
            <person name="Pigne S."/>
            <person name="Luyten I."/>
            <person name="Amselem J."/>
            <person name="Wittenberg A.H.J."/>
            <person name="Zhou S."/>
            <person name="de Queiroz M.V."/>
            <person name="Robin G.P."/>
            <person name="Auger A."/>
            <person name="Hainaut M."/>
            <person name="Henrissat B."/>
            <person name="Kim K.-T."/>
            <person name="Lee Y.-H."/>
            <person name="Lespinet O."/>
            <person name="Schwartz D.C."/>
            <person name="Thon M.R."/>
            <person name="O'Connell R.J."/>
        </authorList>
    </citation>
    <scope>NUCLEOTIDE SEQUENCE [LARGE SCALE GENOMIC DNA]</scope>
    <source>
        <strain evidence="2">IMI 349063</strain>
    </source>
</reference>
<sequence length="145" mass="14675">MDPYARYTAPNVSSTGAPLSPAQLAGYTGDQALPSAPTNSMLLRMAAPGQAAQVVQLHPSQLGGHPSTAAVTVVPAQTDARAIFNTPAGGVPGRPQGTIPLPLPVTTGQLTFSNYNPSGYGGHSSIMTPMLPVNTTVLLNAGTAQ</sequence>
<name>A0A1B7XQV1_COLHI</name>
<evidence type="ECO:0000313" key="2">
    <source>
        <dbReference type="Proteomes" id="UP000092177"/>
    </source>
</evidence>
<organism evidence="1 2">
    <name type="scientific">Colletotrichum higginsianum (strain IMI 349063)</name>
    <name type="common">Crucifer anthracnose fungus</name>
    <dbReference type="NCBI Taxonomy" id="759273"/>
    <lineage>
        <taxon>Eukaryota</taxon>
        <taxon>Fungi</taxon>
        <taxon>Dikarya</taxon>
        <taxon>Ascomycota</taxon>
        <taxon>Pezizomycotina</taxon>
        <taxon>Sordariomycetes</taxon>
        <taxon>Hypocreomycetidae</taxon>
        <taxon>Glomerellales</taxon>
        <taxon>Glomerellaceae</taxon>
        <taxon>Colletotrichum</taxon>
        <taxon>Colletotrichum destructivum species complex</taxon>
    </lineage>
</organism>
<dbReference type="Proteomes" id="UP000092177">
    <property type="component" value="Chromosome 11"/>
</dbReference>
<dbReference type="AlphaFoldDB" id="A0A1B7XQV1"/>
<comment type="caution">
    <text evidence="1">The sequence shown here is derived from an EMBL/GenBank/DDBJ whole genome shotgun (WGS) entry which is preliminary data.</text>
</comment>
<gene>
    <name evidence="1" type="ORF">CH63R_14432</name>
</gene>
<accession>A0A1B7XQV1</accession>